<keyword evidence="2" id="KW-0501">Molybdenum cofactor biosynthesis</keyword>
<dbReference type="GO" id="GO:0003824">
    <property type="term" value="F:catalytic activity"/>
    <property type="evidence" value="ECO:0007669"/>
    <property type="project" value="InterPro"/>
</dbReference>
<dbReference type="AlphaFoldDB" id="A0A7V3ZWF7"/>
<dbReference type="EMBL" id="DTDJ01000012">
    <property type="protein sequence ID" value="HGL16935.1"/>
    <property type="molecule type" value="Genomic_DNA"/>
</dbReference>
<organism evidence="4">
    <name type="scientific">candidate division WOR-3 bacterium</name>
    <dbReference type="NCBI Taxonomy" id="2052148"/>
    <lineage>
        <taxon>Bacteria</taxon>
        <taxon>Bacteria division WOR-3</taxon>
    </lineage>
</organism>
<proteinExistence type="predicted"/>
<dbReference type="Gene3D" id="2.40.33.20">
    <property type="entry name" value="PK beta-barrel domain-like"/>
    <property type="match status" value="1"/>
</dbReference>
<gene>
    <name evidence="4" type="ORF">ENU66_01145</name>
</gene>
<accession>A0A7V3ZWF7</accession>
<dbReference type="InterPro" id="IPR005302">
    <property type="entry name" value="MoCF_Sase_C"/>
</dbReference>
<evidence type="ECO:0000259" key="3">
    <source>
        <dbReference type="PROSITE" id="PS51340"/>
    </source>
</evidence>
<dbReference type="InterPro" id="IPR002820">
    <property type="entry name" value="Mopterin_CF_biosynth-C_dom"/>
</dbReference>
<reference evidence="4" key="1">
    <citation type="journal article" date="2020" name="mSystems">
        <title>Genome- and Community-Level Interaction Insights into Carbon Utilization and Element Cycling Functions of Hydrothermarchaeota in Hydrothermal Sediment.</title>
        <authorList>
            <person name="Zhou Z."/>
            <person name="Liu Y."/>
            <person name="Xu W."/>
            <person name="Pan J."/>
            <person name="Luo Z.H."/>
            <person name="Li M."/>
        </authorList>
    </citation>
    <scope>NUCLEOTIDE SEQUENCE [LARGE SCALE GENOMIC DNA]</scope>
    <source>
        <strain evidence="4">SpSt-69</strain>
    </source>
</reference>
<evidence type="ECO:0000256" key="1">
    <source>
        <dbReference type="ARBA" id="ARBA00005046"/>
    </source>
</evidence>
<dbReference type="SUPFAM" id="SSF50800">
    <property type="entry name" value="PK beta-barrel domain-like"/>
    <property type="match status" value="1"/>
</dbReference>
<dbReference type="Gene3D" id="3.30.70.640">
    <property type="entry name" value="Molybdopterin cofactor biosynthesis C (MoaC) domain"/>
    <property type="match status" value="1"/>
</dbReference>
<dbReference type="Pfam" id="PF03473">
    <property type="entry name" value="MOSC"/>
    <property type="match status" value="1"/>
</dbReference>
<dbReference type="GO" id="GO:0030151">
    <property type="term" value="F:molybdenum ion binding"/>
    <property type="evidence" value="ECO:0007669"/>
    <property type="project" value="InterPro"/>
</dbReference>
<dbReference type="InterPro" id="IPR036522">
    <property type="entry name" value="MoaC_sf"/>
</dbReference>
<dbReference type="GO" id="GO:0030170">
    <property type="term" value="F:pyridoxal phosphate binding"/>
    <property type="evidence" value="ECO:0007669"/>
    <property type="project" value="InterPro"/>
</dbReference>
<evidence type="ECO:0000256" key="2">
    <source>
        <dbReference type="ARBA" id="ARBA00023150"/>
    </source>
</evidence>
<comment type="pathway">
    <text evidence="1">Cofactor biosynthesis; molybdopterin biosynthesis.</text>
</comment>
<name>A0A7V3ZWF7_UNCW3</name>
<dbReference type="InterPro" id="IPR011037">
    <property type="entry name" value="Pyrv_Knase-like_insert_dom_sf"/>
</dbReference>
<dbReference type="Pfam" id="PF01967">
    <property type="entry name" value="MoaC"/>
    <property type="match status" value="1"/>
</dbReference>
<dbReference type="UniPathway" id="UPA00344"/>
<protein>
    <recommendedName>
        <fullName evidence="3">MOSC domain-containing protein</fullName>
    </recommendedName>
</protein>
<dbReference type="GO" id="GO:0006777">
    <property type="term" value="P:Mo-molybdopterin cofactor biosynthetic process"/>
    <property type="evidence" value="ECO:0007669"/>
    <property type="project" value="UniProtKB-KW"/>
</dbReference>
<dbReference type="SUPFAM" id="SSF55040">
    <property type="entry name" value="Molybdenum cofactor biosynthesis protein C, MoaC"/>
    <property type="match status" value="1"/>
</dbReference>
<dbReference type="PROSITE" id="PS51340">
    <property type="entry name" value="MOSC"/>
    <property type="match status" value="1"/>
</dbReference>
<comment type="caution">
    <text evidence="4">The sequence shown here is derived from an EMBL/GenBank/DDBJ whole genome shotgun (WGS) entry which is preliminary data.</text>
</comment>
<sequence length="284" mass="32106">MKMINVSEKQETHRKARAIARLIVEKETIKLIKEGRVEKGDPVEASKLVGLSGTKFTAQILPFCHPIRVTSAKLETKLYDEGVIEIYSEVECIDRTGAEMEALMACGMAALNFYDMLKRYDRWIKVTDLRLLEKEGGKSGHVKLDYEFKGKVIYLGKSEKRGLKDKVESIRLIENFGVEGDVHAGTERQVSLFPLEALAKVPKEKFTFPLDQLTENITILGIPEYVLLPGKRLRIGEAEVEILEIGKEEFLEEGKPYAVSRWGRFCRVIKGGIVSLYDDVLIIA</sequence>
<feature type="domain" description="MOSC" evidence="3">
    <location>
        <begin position="165"/>
        <end position="283"/>
    </location>
</feature>
<evidence type="ECO:0000313" key="4">
    <source>
        <dbReference type="EMBL" id="HGL16935.1"/>
    </source>
</evidence>